<organism evidence="2 3">
    <name type="scientific">Pinctada imbricata</name>
    <name type="common">Atlantic pearl-oyster</name>
    <name type="synonym">Pinctada martensii</name>
    <dbReference type="NCBI Taxonomy" id="66713"/>
    <lineage>
        <taxon>Eukaryota</taxon>
        <taxon>Metazoa</taxon>
        <taxon>Spiralia</taxon>
        <taxon>Lophotrochozoa</taxon>
        <taxon>Mollusca</taxon>
        <taxon>Bivalvia</taxon>
        <taxon>Autobranchia</taxon>
        <taxon>Pteriomorphia</taxon>
        <taxon>Pterioida</taxon>
        <taxon>Pterioidea</taxon>
        <taxon>Pteriidae</taxon>
        <taxon>Pinctada</taxon>
    </lineage>
</organism>
<gene>
    <name evidence="2" type="ORF">FSP39_021208</name>
</gene>
<sequence length="585" mass="63884">MDIVNPTFPTLSTPKCDIMNSVSCLQTLSRAQQAAANQNQADSAQAVDSLCRSMDAAFMCIGDKLMGCKGKRRLLYDTAVSAGRFLCNGNGRRGFVENYQCLFSEKFKNSSEGCSTNVVTGIVDYVMRSTVTTSGSNDPAEMCRMGQDVSMCIIKTSRKACGENSVTFLRDYLAAAMSPLRQMLACDTPAAIQATPPEPINTVPILPDTAPTEQPTTSTTTQTPTTTTMPTTTTQAPTTTTTTRRPTTTSPVAPVQPVALQTVTSVPVGARSDVTRPIARPPFFSLPPRRRRRRCSGCVANRRNVPSTHFGFYDSVCASSFASSRSQYCPEGICMRTRSCRRTPSRRVICYAVGPLRDLEDSDTWCQRQCPGGACSDNVRSLSTLPEPINTVPILPETTPTEQPTTSTTTTQTPTTTTMLTTTTQAPTTTTRRPTTTSPVAPVQPVTLQTVTSAPVGVRSDVRRPITRPPFFSLPPRRRRRRCYGCVANRRNAESLTAHFDLNTLDSVCALNFASSRSQYCPEGICMRTRSCPRSRSRSRRVICYAVGPLKDLEDSDTWCQRQCPRGACSDNVRSLCNCVLVTQL</sequence>
<feature type="compositionally biased region" description="Low complexity" evidence="1">
    <location>
        <begin position="209"/>
        <end position="251"/>
    </location>
</feature>
<accession>A0AA89C7X1</accession>
<name>A0AA89C7X1_PINIB</name>
<protein>
    <submittedName>
        <fullName evidence="2">Uncharacterized protein</fullName>
    </submittedName>
</protein>
<feature type="region of interest" description="Disordered" evidence="1">
    <location>
        <begin position="388"/>
        <end position="416"/>
    </location>
</feature>
<dbReference type="EMBL" id="VSWD01000007">
    <property type="protein sequence ID" value="KAK3098610.1"/>
    <property type="molecule type" value="Genomic_DNA"/>
</dbReference>
<reference evidence="2" key="1">
    <citation type="submission" date="2019-08" db="EMBL/GenBank/DDBJ databases">
        <title>The improved chromosome-level genome for the pearl oyster Pinctada fucata martensii using PacBio sequencing and Hi-C.</title>
        <authorList>
            <person name="Zheng Z."/>
        </authorList>
    </citation>
    <scope>NUCLEOTIDE SEQUENCE</scope>
    <source>
        <strain evidence="2">ZZ-2019</strain>
        <tissue evidence="2">Adductor muscle</tissue>
    </source>
</reference>
<feature type="region of interest" description="Disordered" evidence="1">
    <location>
        <begin position="205"/>
        <end position="252"/>
    </location>
</feature>
<proteinExistence type="predicted"/>
<evidence type="ECO:0000313" key="2">
    <source>
        <dbReference type="EMBL" id="KAK3098610.1"/>
    </source>
</evidence>
<dbReference type="Proteomes" id="UP001186944">
    <property type="component" value="Unassembled WGS sequence"/>
</dbReference>
<evidence type="ECO:0000256" key="1">
    <source>
        <dbReference type="SAM" id="MobiDB-lite"/>
    </source>
</evidence>
<evidence type="ECO:0000313" key="3">
    <source>
        <dbReference type="Proteomes" id="UP001186944"/>
    </source>
</evidence>
<comment type="caution">
    <text evidence="2">The sequence shown here is derived from an EMBL/GenBank/DDBJ whole genome shotgun (WGS) entry which is preliminary data.</text>
</comment>
<feature type="region of interest" description="Disordered" evidence="1">
    <location>
        <begin position="422"/>
        <end position="441"/>
    </location>
</feature>
<dbReference type="AlphaFoldDB" id="A0AA89C7X1"/>
<keyword evidence="3" id="KW-1185">Reference proteome</keyword>
<feature type="compositionally biased region" description="Low complexity" evidence="1">
    <location>
        <begin position="395"/>
        <end position="416"/>
    </location>
</feature>